<evidence type="ECO:0000313" key="3">
    <source>
        <dbReference type="Proteomes" id="UP000007841"/>
    </source>
</evidence>
<name>A0A0H3GKA7_KLEPH</name>
<organism evidence="2 3">
    <name type="scientific">Klebsiella pneumoniae subsp. pneumoniae (strain HS11286)</name>
    <dbReference type="NCBI Taxonomy" id="1125630"/>
    <lineage>
        <taxon>Bacteria</taxon>
        <taxon>Pseudomonadati</taxon>
        <taxon>Pseudomonadota</taxon>
        <taxon>Gammaproteobacteria</taxon>
        <taxon>Enterobacterales</taxon>
        <taxon>Enterobacteriaceae</taxon>
        <taxon>Klebsiella/Raoultella group</taxon>
        <taxon>Klebsiella</taxon>
        <taxon>Klebsiella pneumoniae complex</taxon>
    </lineage>
</organism>
<dbReference type="Proteomes" id="UP000007841">
    <property type="component" value="Chromosome"/>
</dbReference>
<dbReference type="STRING" id="1125630.KPHS_01130"/>
<evidence type="ECO:0000313" key="2">
    <source>
        <dbReference type="EMBL" id="AEW58811.1"/>
    </source>
</evidence>
<feature type="transmembrane region" description="Helical" evidence="1">
    <location>
        <begin position="20"/>
        <end position="38"/>
    </location>
</feature>
<dbReference type="KEGG" id="kpm:KPHS_01130"/>
<keyword evidence="1" id="KW-0812">Transmembrane</keyword>
<gene>
    <name evidence="2" type="ordered locus">KPHS_01130</name>
</gene>
<proteinExistence type="predicted"/>
<dbReference type="EMBL" id="CP003200">
    <property type="protein sequence ID" value="AEW58811.1"/>
    <property type="molecule type" value="Genomic_DNA"/>
</dbReference>
<keyword evidence="3" id="KW-1185">Reference proteome</keyword>
<keyword evidence="1" id="KW-0472">Membrane</keyword>
<sequence length="43" mass="4936">MFEGIPKELPQTSHKAQDFFISSLLISLTVSIKIIVLYEKNQK</sequence>
<evidence type="ECO:0000256" key="1">
    <source>
        <dbReference type="SAM" id="Phobius"/>
    </source>
</evidence>
<dbReference type="RefSeq" id="WP_004150405.1">
    <property type="nucleotide sequence ID" value="NC_016845.1"/>
</dbReference>
<accession>A0A0H3GKA7</accession>
<dbReference type="HOGENOM" id="CLU_3234926_0_0_6"/>
<dbReference type="GeneID" id="11845094"/>
<dbReference type="RefSeq" id="YP_005224413.1">
    <property type="nucleotide sequence ID" value="NC_016845.1"/>
</dbReference>
<reference evidence="2 3" key="1">
    <citation type="journal article" date="2012" name="J. Bacteriol.">
        <title>Complete genome sequence of Klebsiella pneumoniae subsp. pneumoniae HS11286, a multidrug-resistant strain isolated from human sputum.</title>
        <authorList>
            <person name="Liu P."/>
            <person name="Li P."/>
            <person name="Jiang X."/>
            <person name="Bi D."/>
            <person name="Xie Y."/>
            <person name="Tai C."/>
            <person name="Deng Z."/>
            <person name="Rajakumar K."/>
            <person name="Ou H.Y."/>
        </authorList>
    </citation>
    <scope>NUCLEOTIDE SEQUENCE [LARGE SCALE GENOMIC DNA]</scope>
    <source>
        <strain evidence="2 3">HS11286</strain>
    </source>
</reference>
<dbReference type="AlphaFoldDB" id="A0A0H3GKA7"/>
<keyword evidence="1" id="KW-1133">Transmembrane helix</keyword>
<protein>
    <submittedName>
        <fullName evidence="2">Uncharacterized protein</fullName>
    </submittedName>
</protein>